<dbReference type="AlphaFoldDB" id="A0A1X7TLK2"/>
<protein>
    <submittedName>
        <fullName evidence="1">Uncharacterized protein</fullName>
    </submittedName>
</protein>
<dbReference type="EnsemblMetazoa" id="Aqu2.1.15700_001">
    <property type="protein sequence ID" value="Aqu2.1.15700_001"/>
    <property type="gene ID" value="Aqu2.1.15700"/>
</dbReference>
<sequence>MNLQMDQKLLEKMKTEAKTNEAMAILMRMDQLHSGLSASILTIASKCYAKGMIDEDIYDWMFDGEWKPDNARAQLLVRCIEKRLKEMDATNVGTTIRSFAEVIRKEGSLGLEQIAQQLDSCKTAEDFRDISDTISTGIASSLTTIAMGAVANGIISFSECVACTQGDATAEARRTQLVLQQIFHGAAENPKVLYDFMKILEKKGKPISNQCDGINMVLRQLSANTGQEGIDGDDDADEKIDVN</sequence>
<organism evidence="1">
    <name type="scientific">Amphimedon queenslandica</name>
    <name type="common">Sponge</name>
    <dbReference type="NCBI Taxonomy" id="400682"/>
    <lineage>
        <taxon>Eukaryota</taxon>
        <taxon>Metazoa</taxon>
        <taxon>Porifera</taxon>
        <taxon>Demospongiae</taxon>
        <taxon>Heteroscleromorpha</taxon>
        <taxon>Haplosclerida</taxon>
        <taxon>Niphatidae</taxon>
        <taxon>Amphimedon</taxon>
    </lineage>
</organism>
<accession>A0A1X7TLK2</accession>
<proteinExistence type="predicted"/>
<name>A0A1X7TLK2_AMPQE</name>
<reference evidence="1" key="1">
    <citation type="submission" date="2017-05" db="UniProtKB">
        <authorList>
            <consortium name="EnsemblMetazoa"/>
        </authorList>
    </citation>
    <scope>IDENTIFICATION</scope>
</reference>
<evidence type="ECO:0000313" key="1">
    <source>
        <dbReference type="EnsemblMetazoa" id="Aqu2.1.15700_001"/>
    </source>
</evidence>
<dbReference type="InParanoid" id="A0A1X7TLK2"/>